<dbReference type="AlphaFoldDB" id="A0A438ERY4"/>
<dbReference type="Proteomes" id="UP000288805">
    <property type="component" value="Unassembled WGS sequence"/>
</dbReference>
<gene>
    <name evidence="2" type="ORF">CK203_086829</name>
</gene>
<keyword evidence="1" id="KW-0472">Membrane</keyword>
<organism evidence="2 3">
    <name type="scientific">Vitis vinifera</name>
    <name type="common">Grape</name>
    <dbReference type="NCBI Taxonomy" id="29760"/>
    <lineage>
        <taxon>Eukaryota</taxon>
        <taxon>Viridiplantae</taxon>
        <taxon>Streptophyta</taxon>
        <taxon>Embryophyta</taxon>
        <taxon>Tracheophyta</taxon>
        <taxon>Spermatophyta</taxon>
        <taxon>Magnoliopsida</taxon>
        <taxon>eudicotyledons</taxon>
        <taxon>Gunneridae</taxon>
        <taxon>Pentapetalae</taxon>
        <taxon>rosids</taxon>
        <taxon>Vitales</taxon>
        <taxon>Vitaceae</taxon>
        <taxon>Viteae</taxon>
        <taxon>Vitis</taxon>
    </lineage>
</organism>
<dbReference type="EMBL" id="QGNW01001197">
    <property type="protein sequence ID" value="RVW50493.1"/>
    <property type="molecule type" value="Genomic_DNA"/>
</dbReference>
<sequence length="139" mass="15917">MFGSVFGDVTHNKKKPDFWKHQPSAGDAISWLIVHLLIYALITFKMQLLHYDIRYVPCFVLLDKYGRAVAKTGIPNSRLHVIAGVSHLLKMKRPQKIEHQFSTSDQIIISLENECKTCLWTITELPFIYVSFASAPITQ</sequence>
<reference evidence="2 3" key="1">
    <citation type="journal article" date="2018" name="PLoS Genet.">
        <title>Population sequencing reveals clonal diversity and ancestral inbreeding in the grapevine cultivar Chardonnay.</title>
        <authorList>
            <person name="Roach M.J."/>
            <person name="Johnson D.L."/>
            <person name="Bohlmann J."/>
            <person name="van Vuuren H.J."/>
            <person name="Jones S.J."/>
            <person name="Pretorius I.S."/>
            <person name="Schmidt S.A."/>
            <person name="Borneman A.R."/>
        </authorList>
    </citation>
    <scope>NUCLEOTIDE SEQUENCE [LARGE SCALE GENOMIC DNA]</scope>
    <source>
        <strain evidence="3">cv. Chardonnay</strain>
        <tissue evidence="2">Leaf</tissue>
    </source>
</reference>
<protein>
    <submittedName>
        <fullName evidence="2">Uncharacterized protein</fullName>
    </submittedName>
</protein>
<feature type="transmembrane region" description="Helical" evidence="1">
    <location>
        <begin position="28"/>
        <end position="44"/>
    </location>
</feature>
<evidence type="ECO:0000313" key="3">
    <source>
        <dbReference type="Proteomes" id="UP000288805"/>
    </source>
</evidence>
<name>A0A438ERY4_VITVI</name>
<evidence type="ECO:0000256" key="1">
    <source>
        <dbReference type="SAM" id="Phobius"/>
    </source>
</evidence>
<comment type="caution">
    <text evidence="2">The sequence shown here is derived from an EMBL/GenBank/DDBJ whole genome shotgun (WGS) entry which is preliminary data.</text>
</comment>
<proteinExistence type="predicted"/>
<accession>A0A438ERY4</accession>
<evidence type="ECO:0000313" key="2">
    <source>
        <dbReference type="EMBL" id="RVW50493.1"/>
    </source>
</evidence>
<keyword evidence="1" id="KW-1133">Transmembrane helix</keyword>
<keyword evidence="1" id="KW-0812">Transmembrane</keyword>